<protein>
    <submittedName>
        <fullName evidence="1">Uncharacterized protein</fullName>
    </submittedName>
</protein>
<sequence>WVSCPSPSAAASCCSWPSWWGSCWPAGAASAGTTRAPA</sequence>
<feature type="non-terminal residue" evidence="1">
    <location>
        <position position="38"/>
    </location>
</feature>
<organism evidence="1">
    <name type="scientific">uncultured Acidimicrobiales bacterium</name>
    <dbReference type="NCBI Taxonomy" id="310071"/>
    <lineage>
        <taxon>Bacteria</taxon>
        <taxon>Bacillati</taxon>
        <taxon>Actinomycetota</taxon>
        <taxon>Acidimicrobiia</taxon>
        <taxon>Acidimicrobiales</taxon>
        <taxon>environmental samples</taxon>
    </lineage>
</organism>
<name>A0A6J4H3Y9_9ACTN</name>
<evidence type="ECO:0000313" key="1">
    <source>
        <dbReference type="EMBL" id="CAA9214329.1"/>
    </source>
</evidence>
<dbReference type="EMBL" id="CADCSZ010000019">
    <property type="protein sequence ID" value="CAA9214329.1"/>
    <property type="molecule type" value="Genomic_DNA"/>
</dbReference>
<gene>
    <name evidence="1" type="ORF">AVDCRST_MAG76-318</name>
</gene>
<dbReference type="AlphaFoldDB" id="A0A6J4H3Y9"/>
<reference evidence="1" key="1">
    <citation type="submission" date="2020-02" db="EMBL/GenBank/DDBJ databases">
        <authorList>
            <person name="Meier V. D."/>
        </authorList>
    </citation>
    <scope>NUCLEOTIDE SEQUENCE</scope>
    <source>
        <strain evidence="1">AVDCRST_MAG76</strain>
    </source>
</reference>
<accession>A0A6J4H3Y9</accession>
<feature type="non-terminal residue" evidence="1">
    <location>
        <position position="1"/>
    </location>
</feature>
<proteinExistence type="predicted"/>